<keyword evidence="6" id="KW-0808">Transferase</keyword>
<dbReference type="Pfam" id="PF00989">
    <property type="entry name" value="PAS"/>
    <property type="match status" value="1"/>
</dbReference>
<dbReference type="PANTHER" id="PTHR41523:SF8">
    <property type="entry name" value="ETHYLENE RESPONSE SENSOR PROTEIN"/>
    <property type="match status" value="1"/>
</dbReference>
<name>A0A290XEZ2_9GAMM</name>
<dbReference type="GO" id="GO:0006355">
    <property type="term" value="P:regulation of DNA-templated transcription"/>
    <property type="evidence" value="ECO:0007669"/>
    <property type="project" value="InterPro"/>
</dbReference>
<keyword evidence="4" id="KW-0285">Flavoprotein</keyword>
<dbReference type="InterPro" id="IPR036890">
    <property type="entry name" value="HATPase_C_sf"/>
</dbReference>
<evidence type="ECO:0000256" key="2">
    <source>
        <dbReference type="ARBA" id="ARBA00012438"/>
    </source>
</evidence>
<evidence type="ECO:0000259" key="13">
    <source>
        <dbReference type="PROSITE" id="PS50112"/>
    </source>
</evidence>
<feature type="region of interest" description="Disordered" evidence="12">
    <location>
        <begin position="23"/>
        <end position="56"/>
    </location>
</feature>
<dbReference type="PANTHER" id="PTHR41523">
    <property type="entry name" value="TWO-COMPONENT SYSTEM SENSOR PROTEIN"/>
    <property type="match status" value="1"/>
</dbReference>
<keyword evidence="11" id="KW-0843">Virulence</keyword>
<dbReference type="GO" id="GO:0004673">
    <property type="term" value="F:protein histidine kinase activity"/>
    <property type="evidence" value="ECO:0007669"/>
    <property type="project" value="UniProtKB-EC"/>
</dbReference>
<evidence type="ECO:0000256" key="6">
    <source>
        <dbReference type="ARBA" id="ARBA00022679"/>
    </source>
</evidence>
<evidence type="ECO:0000256" key="3">
    <source>
        <dbReference type="ARBA" id="ARBA00022553"/>
    </source>
</evidence>
<dbReference type="Proteomes" id="UP000218968">
    <property type="component" value="Chromosome"/>
</dbReference>
<keyword evidence="16" id="KW-1185">Reference proteome</keyword>
<dbReference type="EMBL" id="CP023406">
    <property type="protein sequence ID" value="ATD67588.1"/>
    <property type="molecule type" value="Genomic_DNA"/>
</dbReference>
<reference evidence="16" key="1">
    <citation type="submission" date="2017-09" db="EMBL/GenBank/DDBJ databases">
        <title>Luteimonas liuhanmingii sp.nov., isolated from the intestinal contents of Tibetan Plateau Pika in Yushu, Qinghai Province, China.</title>
        <authorList>
            <person name="Gui Z."/>
        </authorList>
    </citation>
    <scope>NUCLEOTIDE SEQUENCE [LARGE SCALE GENOMIC DNA]</scope>
    <source>
        <strain evidence="16">100111</strain>
    </source>
</reference>
<evidence type="ECO:0000256" key="7">
    <source>
        <dbReference type="ARBA" id="ARBA00022737"/>
    </source>
</evidence>
<dbReference type="PROSITE" id="PS50113">
    <property type="entry name" value="PAC"/>
    <property type="match status" value="1"/>
</dbReference>
<keyword evidence="9" id="KW-0418">Kinase</keyword>
<sequence>MPAGCVVRAHSCRGNSCARFTSGPAGPLGQPKHSPHARRASSPGTARRPCRLSPPGDKLMRLEATMRHPSVVLPTARQQMKLSRFIQENMDELLSEWNAISSSYAPSGSGASLGLGRHAEQILSAIAVDMETGSSETGQQAREGARGDITEARGSAAAVYGAVRHGDDLSVSQLAADYRALRATVLKAWLQTGEPRDAERSPQILRFNDTLDQAFGESLVAYDAQARRQRAKSQAALRESEARYRGIVNTALDYAIFTTDAAGIIESWPPGAEAVFGWTPEEAIGKHAEITFTEEDRAAGVPAEEMRVAQAEGVAADVRWHACRDGSRVFIDGATRPLIDACGDTSGFLKVGRDTTERKHWDERQQVLLRELQHRTRNLMAVVLTIFDKTRRSSPDVHVLAKSYTSRLGALARVQGLLSRLQEGDRIAFDTLVRAELSAMGALDEAGNSERVELSGPSGVYLRSGTVQTFALALHELATNALKYGALAQEQGRLSLRWRAMRLDGHPSLHIEWTESCVDMARAADAPHGSGYGRELIEYALPYQLDARTSYELGPDGVRCTIEVPVSDATSPDVMTHG</sequence>
<organism evidence="15 16">
    <name type="scientific">Luteimonas chenhongjianii</name>
    <dbReference type="NCBI Taxonomy" id="2006110"/>
    <lineage>
        <taxon>Bacteria</taxon>
        <taxon>Pseudomonadati</taxon>
        <taxon>Pseudomonadota</taxon>
        <taxon>Gammaproteobacteria</taxon>
        <taxon>Lysobacterales</taxon>
        <taxon>Lysobacteraceae</taxon>
        <taxon>Luteimonas</taxon>
    </lineage>
</organism>
<evidence type="ECO:0000313" key="15">
    <source>
        <dbReference type="EMBL" id="ATD67588.1"/>
    </source>
</evidence>
<evidence type="ECO:0000259" key="14">
    <source>
        <dbReference type="PROSITE" id="PS50113"/>
    </source>
</evidence>
<evidence type="ECO:0000256" key="8">
    <source>
        <dbReference type="ARBA" id="ARBA00022741"/>
    </source>
</evidence>
<dbReference type="AlphaFoldDB" id="A0A290XEZ2"/>
<evidence type="ECO:0000256" key="5">
    <source>
        <dbReference type="ARBA" id="ARBA00022643"/>
    </source>
</evidence>
<evidence type="ECO:0000256" key="4">
    <source>
        <dbReference type="ARBA" id="ARBA00022630"/>
    </source>
</evidence>
<dbReference type="Pfam" id="PF07536">
    <property type="entry name" value="HWE_HK"/>
    <property type="match status" value="1"/>
</dbReference>
<dbReference type="GO" id="GO:0005524">
    <property type="term" value="F:ATP binding"/>
    <property type="evidence" value="ECO:0007669"/>
    <property type="project" value="UniProtKB-KW"/>
</dbReference>
<keyword evidence="7" id="KW-0677">Repeat</keyword>
<dbReference type="InterPro" id="IPR035965">
    <property type="entry name" value="PAS-like_dom_sf"/>
</dbReference>
<evidence type="ECO:0000256" key="9">
    <source>
        <dbReference type="ARBA" id="ARBA00022777"/>
    </source>
</evidence>
<dbReference type="Gene3D" id="3.30.565.10">
    <property type="entry name" value="Histidine kinase-like ATPase, C-terminal domain"/>
    <property type="match status" value="1"/>
</dbReference>
<evidence type="ECO:0000256" key="12">
    <source>
        <dbReference type="SAM" id="MobiDB-lite"/>
    </source>
</evidence>
<accession>A0A290XEZ2</accession>
<evidence type="ECO:0000256" key="11">
    <source>
        <dbReference type="ARBA" id="ARBA00023026"/>
    </source>
</evidence>
<feature type="domain" description="PAC" evidence="14">
    <location>
        <begin position="314"/>
        <end position="367"/>
    </location>
</feature>
<proteinExistence type="predicted"/>
<protein>
    <recommendedName>
        <fullName evidence="2">histidine kinase</fullName>
        <ecNumber evidence="2">2.7.13.3</ecNumber>
    </recommendedName>
</protein>
<dbReference type="SMART" id="SM00091">
    <property type="entry name" value="PAS"/>
    <property type="match status" value="1"/>
</dbReference>
<dbReference type="EC" id="2.7.13.3" evidence="2"/>
<evidence type="ECO:0000256" key="10">
    <source>
        <dbReference type="ARBA" id="ARBA00022840"/>
    </source>
</evidence>
<dbReference type="CDD" id="cd00130">
    <property type="entry name" value="PAS"/>
    <property type="match status" value="1"/>
</dbReference>
<keyword evidence="8" id="KW-0547">Nucleotide-binding</keyword>
<keyword evidence="10" id="KW-0067">ATP-binding</keyword>
<comment type="catalytic activity">
    <reaction evidence="1">
        <text>ATP + protein L-histidine = ADP + protein N-phospho-L-histidine.</text>
        <dbReference type="EC" id="2.7.13.3"/>
    </reaction>
</comment>
<dbReference type="NCBIfam" id="TIGR00229">
    <property type="entry name" value="sensory_box"/>
    <property type="match status" value="1"/>
</dbReference>
<dbReference type="InterPro" id="IPR000014">
    <property type="entry name" value="PAS"/>
</dbReference>
<keyword evidence="3" id="KW-0597">Phosphoprotein</keyword>
<evidence type="ECO:0000256" key="1">
    <source>
        <dbReference type="ARBA" id="ARBA00000085"/>
    </source>
</evidence>
<dbReference type="PROSITE" id="PS50112">
    <property type="entry name" value="PAS"/>
    <property type="match status" value="1"/>
</dbReference>
<dbReference type="InterPro" id="IPR011102">
    <property type="entry name" value="Sig_transdc_His_kinase_HWE"/>
</dbReference>
<dbReference type="KEGG" id="lum:CNR27_09195"/>
<feature type="domain" description="PAS" evidence="13">
    <location>
        <begin position="240"/>
        <end position="312"/>
    </location>
</feature>
<gene>
    <name evidence="15" type="ORF">CNR27_09195</name>
</gene>
<dbReference type="InterPro" id="IPR000700">
    <property type="entry name" value="PAS-assoc_C"/>
</dbReference>
<dbReference type="InterPro" id="IPR013767">
    <property type="entry name" value="PAS_fold"/>
</dbReference>
<dbReference type="OrthoDB" id="9816309at2"/>
<keyword evidence="5" id="KW-0288">FMN</keyword>
<dbReference type="SUPFAM" id="SSF55785">
    <property type="entry name" value="PYP-like sensor domain (PAS domain)"/>
    <property type="match status" value="1"/>
</dbReference>
<dbReference type="SMART" id="SM00911">
    <property type="entry name" value="HWE_HK"/>
    <property type="match status" value="1"/>
</dbReference>
<dbReference type="Gene3D" id="3.30.450.20">
    <property type="entry name" value="PAS domain"/>
    <property type="match status" value="1"/>
</dbReference>
<evidence type="ECO:0000313" key="16">
    <source>
        <dbReference type="Proteomes" id="UP000218968"/>
    </source>
</evidence>